<dbReference type="KEGG" id="nag:AArcMg_1549"/>
<sequence length="53" mass="6037">MTDTLDTCPWTINSIYAEDASSRPKTTVGRCTTQREWAAKPLEQLLRPGDRRV</sequence>
<dbReference type="EMBL" id="CP024047">
    <property type="protein sequence ID" value="AXR78412.1"/>
    <property type="molecule type" value="Genomic_DNA"/>
</dbReference>
<name>A0A346PFW7_9EURY</name>
<evidence type="ECO:0000313" key="1">
    <source>
        <dbReference type="EMBL" id="AXR78412.1"/>
    </source>
</evidence>
<keyword evidence="3" id="KW-1185">Reference proteome</keyword>
<accession>A0A346PPW6</accession>
<dbReference type="AlphaFoldDB" id="A0A346PFW7"/>
<reference evidence="3" key="2">
    <citation type="submission" date="2018-02" db="EMBL/GenBank/DDBJ databases">
        <title>Phenotypic and genomic properties of facultatively anaerobic sulfur-reducing natronoarchaea from hypersaline soda lakes.</title>
        <authorList>
            <person name="Sorokin D.Y."/>
            <person name="Kublanov I.V."/>
            <person name="Roman P."/>
            <person name="Sinninghe Damste J.S."/>
            <person name="Golyshin P.N."/>
            <person name="Rojo D."/>
            <person name="Ciordia S."/>
            <person name="Mena M.D.C."/>
            <person name="Ferrer M."/>
            <person name="Messina E."/>
            <person name="Smedile F."/>
            <person name="La Spada G."/>
            <person name="La Cono V."/>
            <person name="Yakimov M.M."/>
        </authorList>
    </citation>
    <scope>NUCLEOTIDE SEQUENCE [LARGE SCALE GENOMIC DNA]</scope>
    <source>
        <strain evidence="3">AArc-Mg</strain>
    </source>
</reference>
<dbReference type="KEGG" id="nan:AArc1_2094"/>
<reference evidence="1" key="3">
    <citation type="journal article" date="2019" name="Int. J. Syst. Evol. Microbiol.">
        <title>Natronolimnobius sulfurireducens sp. nov. and Halalkaliarchaeum desulfuricum gen. nov., sp. nov., the first sulfur-respiring alkaliphilic haloarchaea from hypersaline alkaline lakes.</title>
        <authorList>
            <person name="Sorokin D.Y."/>
            <person name="Yakimov M."/>
            <person name="Messina E."/>
            <person name="Merkel A.Y."/>
            <person name="Bale N.J."/>
            <person name="Sinninghe Damste J.S."/>
        </authorList>
    </citation>
    <scope>NUCLEOTIDE SEQUENCE</scope>
    <source>
        <strain evidence="2">AArc-Mg</strain>
        <strain evidence="1">AArc1</strain>
    </source>
</reference>
<accession>A0A346PFW7</accession>
<dbReference type="Proteomes" id="UP000258707">
    <property type="component" value="Chromosome"/>
</dbReference>
<organism evidence="1 4">
    <name type="scientific">Natrarchaeobaculum sulfurireducens</name>
    <dbReference type="NCBI Taxonomy" id="2044521"/>
    <lineage>
        <taxon>Archaea</taxon>
        <taxon>Methanobacteriati</taxon>
        <taxon>Methanobacteriota</taxon>
        <taxon>Stenosarchaea group</taxon>
        <taxon>Halobacteria</taxon>
        <taxon>Halobacteriales</taxon>
        <taxon>Natrialbaceae</taxon>
        <taxon>Natrarchaeobaculum</taxon>
    </lineage>
</organism>
<gene>
    <name evidence="1" type="ORF">AArc1_2094</name>
    <name evidence="2" type="ORF">AArcMg_1549</name>
</gene>
<reference evidence="4" key="1">
    <citation type="submission" date="2017-10" db="EMBL/GenBank/DDBJ databases">
        <title>Phenotypic and genomic properties of facultatively anaerobic sulfur-reducing natronoarchaea from hypersaline soda lakes.</title>
        <authorList>
            <person name="Sorokin D.Y."/>
            <person name="Kublanov I.V."/>
            <person name="Roman P."/>
            <person name="Sinninghe Damste J.S."/>
            <person name="Golyshin P.N."/>
            <person name="Rojo D."/>
            <person name="Ciordia S."/>
            <person name="Mena Md.C."/>
            <person name="Ferrer M."/>
            <person name="Messina E."/>
            <person name="Smedile F."/>
            <person name="La Spada G."/>
            <person name="La Cono V."/>
            <person name="Yakimov M.M."/>
        </authorList>
    </citation>
    <scope>NUCLEOTIDE SEQUENCE [LARGE SCALE GENOMIC DNA]</scope>
    <source>
        <strain evidence="4">AArc1</strain>
    </source>
</reference>
<dbReference type="EMBL" id="CP027033">
    <property type="protein sequence ID" value="AXR81561.1"/>
    <property type="molecule type" value="Genomic_DNA"/>
</dbReference>
<proteinExistence type="predicted"/>
<dbReference type="Proteomes" id="UP000258613">
    <property type="component" value="Chromosome"/>
</dbReference>
<evidence type="ECO:0000313" key="4">
    <source>
        <dbReference type="Proteomes" id="UP000258707"/>
    </source>
</evidence>
<evidence type="ECO:0000313" key="2">
    <source>
        <dbReference type="EMBL" id="AXR81561.1"/>
    </source>
</evidence>
<evidence type="ECO:0000313" key="3">
    <source>
        <dbReference type="Proteomes" id="UP000258613"/>
    </source>
</evidence>
<protein>
    <submittedName>
        <fullName evidence="1">Uncharacterized protein</fullName>
    </submittedName>
</protein>